<dbReference type="Proteomes" id="UP001205185">
    <property type="component" value="Unassembled WGS sequence"/>
</dbReference>
<comment type="caution">
    <text evidence="1">The sequence shown here is derived from an EMBL/GenBank/DDBJ whole genome shotgun (WGS) entry which is preliminary data.</text>
</comment>
<evidence type="ECO:0000313" key="2">
    <source>
        <dbReference type="Proteomes" id="UP001205185"/>
    </source>
</evidence>
<accession>A0ABT1I6U5</accession>
<proteinExistence type="predicted"/>
<reference evidence="1 2" key="1">
    <citation type="submission" date="2022-06" db="EMBL/GenBank/DDBJ databases">
        <title>Genomic Encyclopedia of Archaeal and Bacterial Type Strains, Phase II (KMG-II): from individual species to whole genera.</title>
        <authorList>
            <person name="Goeker M."/>
        </authorList>
    </citation>
    <scope>NUCLEOTIDE SEQUENCE [LARGE SCALE GENOMIC DNA]</scope>
    <source>
        <strain evidence="1 2">DSM 44255</strain>
    </source>
</reference>
<gene>
    <name evidence="1" type="ORF">LV75_000826</name>
</gene>
<dbReference type="EMBL" id="JAMTCO010000002">
    <property type="protein sequence ID" value="MCP2268340.1"/>
    <property type="molecule type" value="Genomic_DNA"/>
</dbReference>
<evidence type="ECO:0000313" key="1">
    <source>
        <dbReference type="EMBL" id="MCP2268340.1"/>
    </source>
</evidence>
<name>A0ABT1I6U5_9PSEU</name>
<organism evidence="1 2">
    <name type="scientific">Actinokineospora diospyrosa</name>
    <dbReference type="NCBI Taxonomy" id="103728"/>
    <lineage>
        <taxon>Bacteria</taxon>
        <taxon>Bacillati</taxon>
        <taxon>Actinomycetota</taxon>
        <taxon>Actinomycetes</taxon>
        <taxon>Pseudonocardiales</taxon>
        <taxon>Pseudonocardiaceae</taxon>
        <taxon>Actinokineospora</taxon>
    </lineage>
</organism>
<protein>
    <submittedName>
        <fullName evidence="1">Uncharacterized protein</fullName>
    </submittedName>
</protein>
<keyword evidence="2" id="KW-1185">Reference proteome</keyword>
<sequence length="60" mass="6629">MATLHHIAGCPDCARLLEGVASALEMLGEVPPEFFIHGPPEDGELLLHRVLREVRLARDE</sequence>